<reference evidence="2 3" key="1">
    <citation type="submission" date="2019-01" db="EMBL/GenBank/DDBJ databases">
        <authorList>
            <person name="Ferrante I. M."/>
        </authorList>
    </citation>
    <scope>NUCLEOTIDE SEQUENCE [LARGE SCALE GENOMIC DNA]</scope>
    <source>
        <strain evidence="2 3">B856</strain>
    </source>
</reference>
<dbReference type="Proteomes" id="UP000291116">
    <property type="component" value="Unassembled WGS sequence"/>
</dbReference>
<evidence type="ECO:0000313" key="2">
    <source>
        <dbReference type="EMBL" id="VEU37808.1"/>
    </source>
</evidence>
<gene>
    <name evidence="2" type="ORF">PSNMU_V1.4_AUG-EV-PASAV3_0046160</name>
</gene>
<feature type="region of interest" description="Disordered" evidence="1">
    <location>
        <begin position="29"/>
        <end position="70"/>
    </location>
</feature>
<keyword evidence="3" id="KW-1185">Reference proteome</keyword>
<protein>
    <submittedName>
        <fullName evidence="2">Uncharacterized protein</fullName>
    </submittedName>
</protein>
<feature type="compositionally biased region" description="Basic and acidic residues" evidence="1">
    <location>
        <begin position="32"/>
        <end position="44"/>
    </location>
</feature>
<organism evidence="2 3">
    <name type="scientific">Pseudo-nitzschia multistriata</name>
    <dbReference type="NCBI Taxonomy" id="183589"/>
    <lineage>
        <taxon>Eukaryota</taxon>
        <taxon>Sar</taxon>
        <taxon>Stramenopiles</taxon>
        <taxon>Ochrophyta</taxon>
        <taxon>Bacillariophyta</taxon>
        <taxon>Bacillariophyceae</taxon>
        <taxon>Bacillariophycidae</taxon>
        <taxon>Bacillariales</taxon>
        <taxon>Bacillariaceae</taxon>
        <taxon>Pseudo-nitzschia</taxon>
    </lineage>
</organism>
<name>A0A448Z709_9STRA</name>
<sequence length="88" mass="10260">MWAKIHLNRFLRWILATLLSIIFPYATIKNPDGSERKQRQEKYRNMPLLSVSSDDMPESDHEENEADSHLGEASNEVFDLIGQRMTLL</sequence>
<evidence type="ECO:0000256" key="1">
    <source>
        <dbReference type="SAM" id="MobiDB-lite"/>
    </source>
</evidence>
<evidence type="ECO:0000313" key="3">
    <source>
        <dbReference type="Proteomes" id="UP000291116"/>
    </source>
</evidence>
<accession>A0A448Z709</accession>
<feature type="compositionally biased region" description="Acidic residues" evidence="1">
    <location>
        <begin position="55"/>
        <end position="65"/>
    </location>
</feature>
<dbReference type="EMBL" id="CAACVS010000142">
    <property type="protein sequence ID" value="VEU37808.1"/>
    <property type="molecule type" value="Genomic_DNA"/>
</dbReference>
<dbReference type="AlphaFoldDB" id="A0A448Z709"/>
<proteinExistence type="predicted"/>